<accession>A0A1G2HL99</accession>
<evidence type="ECO:0000313" key="3">
    <source>
        <dbReference type="Proteomes" id="UP000178991"/>
    </source>
</evidence>
<dbReference type="Proteomes" id="UP000178991">
    <property type="component" value="Unassembled WGS sequence"/>
</dbReference>
<keyword evidence="1" id="KW-0175">Coiled coil</keyword>
<reference evidence="2 3" key="1">
    <citation type="journal article" date="2016" name="Nat. Commun.">
        <title>Thousands of microbial genomes shed light on interconnected biogeochemical processes in an aquifer system.</title>
        <authorList>
            <person name="Anantharaman K."/>
            <person name="Brown C.T."/>
            <person name="Hug L.A."/>
            <person name="Sharon I."/>
            <person name="Castelle C.J."/>
            <person name="Probst A.J."/>
            <person name="Thomas B.C."/>
            <person name="Singh A."/>
            <person name="Wilkins M.J."/>
            <person name="Karaoz U."/>
            <person name="Brodie E.L."/>
            <person name="Williams K.H."/>
            <person name="Hubbard S.S."/>
            <person name="Banfield J.F."/>
        </authorList>
    </citation>
    <scope>NUCLEOTIDE SEQUENCE [LARGE SCALE GENOMIC DNA]</scope>
</reference>
<dbReference type="AlphaFoldDB" id="A0A1G2HL99"/>
<sequence length="222" mass="26279">MKLQQKIQAIDLRKSGRSYGEIRREIKVSKATLSLWLRDIVLTPEQEDRIYVELKQKNAYRMAKANQRKRIEGTEEIIKKAKKEAVKLFKNPLFLPGLMLYWAEGDKSELHEHVKFTNADPRMIKFIMRWFREICKIPEERFRVCIHIHSLHVKKDIENYWSGVTGIPISQFHKTQIKQTSLGQRKNKIYEGTCAISTGNKNLFRKIKGWKIGFMEKMNITE</sequence>
<gene>
    <name evidence="2" type="ORF">A2639_02155</name>
</gene>
<evidence type="ECO:0000256" key="1">
    <source>
        <dbReference type="SAM" id="Coils"/>
    </source>
</evidence>
<protein>
    <submittedName>
        <fullName evidence="2">Uncharacterized protein</fullName>
    </submittedName>
</protein>
<evidence type="ECO:0000313" key="2">
    <source>
        <dbReference type="EMBL" id="OGZ63233.1"/>
    </source>
</evidence>
<name>A0A1G2HL99_9BACT</name>
<proteinExistence type="predicted"/>
<organism evidence="2 3">
    <name type="scientific">Candidatus Staskawiczbacteria bacterium RIFCSPHIGHO2_01_FULL_34_27</name>
    <dbReference type="NCBI Taxonomy" id="1802199"/>
    <lineage>
        <taxon>Bacteria</taxon>
        <taxon>Candidatus Staskawicziibacteriota</taxon>
    </lineage>
</organism>
<feature type="coiled-coil region" evidence="1">
    <location>
        <begin position="64"/>
        <end position="91"/>
    </location>
</feature>
<dbReference type="EMBL" id="MHOL01000004">
    <property type="protein sequence ID" value="OGZ63233.1"/>
    <property type="molecule type" value="Genomic_DNA"/>
</dbReference>
<comment type="caution">
    <text evidence="2">The sequence shown here is derived from an EMBL/GenBank/DDBJ whole genome shotgun (WGS) entry which is preliminary data.</text>
</comment>